<keyword evidence="6 10" id="KW-0833">Ubl conjugation pathway</keyword>
<feature type="region of interest" description="Disordered" evidence="11">
    <location>
        <begin position="1206"/>
        <end position="1231"/>
    </location>
</feature>
<dbReference type="InterPro" id="IPR039164">
    <property type="entry name" value="UBR1-like"/>
</dbReference>
<keyword evidence="7 10" id="KW-0862">Zinc</keyword>
<dbReference type="GO" id="GO:0000151">
    <property type="term" value="C:ubiquitin ligase complex"/>
    <property type="evidence" value="ECO:0007669"/>
    <property type="project" value="TreeGrafter"/>
</dbReference>
<reference evidence="13 14" key="1">
    <citation type="submission" date="2019-07" db="EMBL/GenBank/DDBJ databases">
        <title>Draft genome assembly of a fouling barnacle, Amphibalanus amphitrite (Darwin, 1854): The first reference genome for Thecostraca.</title>
        <authorList>
            <person name="Kim W."/>
        </authorList>
    </citation>
    <scope>NUCLEOTIDE SEQUENCE [LARGE SCALE GENOMIC DNA]</scope>
    <source>
        <strain evidence="13">SNU_AA5</strain>
        <tissue evidence="13">Soma without cirri and trophi</tissue>
    </source>
</reference>
<feature type="region of interest" description="Disordered" evidence="11">
    <location>
        <begin position="1"/>
        <end position="51"/>
    </location>
</feature>
<dbReference type="Proteomes" id="UP000440578">
    <property type="component" value="Unassembled WGS sequence"/>
</dbReference>
<dbReference type="InterPro" id="IPR055194">
    <property type="entry name" value="UBR1-like_WH"/>
</dbReference>
<evidence type="ECO:0000256" key="5">
    <source>
        <dbReference type="ARBA" id="ARBA00022771"/>
    </source>
</evidence>
<dbReference type="Gene3D" id="2.10.110.30">
    <property type="match status" value="1"/>
</dbReference>
<comment type="catalytic activity">
    <reaction evidence="1 10">
        <text>S-ubiquitinyl-[E2 ubiquitin-conjugating enzyme]-L-cysteine + [acceptor protein]-L-lysine = [E2 ubiquitin-conjugating enzyme]-L-cysteine + N(6)-ubiquitinyl-[acceptor protein]-L-lysine.</text>
        <dbReference type="EC" id="2.3.2.27"/>
    </reaction>
</comment>
<dbReference type="GO" id="GO:0061630">
    <property type="term" value="F:ubiquitin protein ligase activity"/>
    <property type="evidence" value="ECO:0007669"/>
    <property type="project" value="UniProtKB-UniRule"/>
</dbReference>
<sequence>MRRAMRRADSAPATDDRPSLNRLGDGHAGRPATDAMVDPKKTAVKEDEEPVTAEALERRGKRWAANFLKREPSPRLLHQLLDKLLSPLKPISDENIVEWMRWIMAADKTPEEFAEQVRSYDNAQRCGMVWTANFVAYRCRTCGISPCMSLCAECFQRGNHDGHDYNMFWSQAGGACDCGDPYVMKPSGFCSLHGQTDPAAQRGPPDSLMQLPREMMPRIFSRLLVYLRINSRAENMESNDASIMQRLDGYLNFLQDLCNMRTAMRACMTEALTSRELYRDMDLVQITQDDAHGETKLLREAYRNYVEAVNSMPNPDVAPELRALSPALQENIQHETMLDELVFWTYKYEFPYQAGLPAPLHAARSAECFTRAFVLHYARISQMLSASTDPDPLTNRVVHVSVQLFSNEQLALRMTEELHLLHAMVISLKHMTSQILINSQLHDPARNTHKVASCGDKIMKNHCYWPLVSDLSNVLSHKPVALAFVSDDGLLQMWFSYLSMYQGMHVNIRQLDAHVDMEPSTYYAAFSAELEGSAAPMWALLTHLKEPGTADLTKRLLRHAYAALQQWHDAIGCPQTYEEIVEDDSMDLRCTFHLPLHRYVALIISEAVKRQGVSLQELLPTGNTMFTLISHLLKLQASDGFHEISAGMWVRNGNQMKGQTMTYTQCHFCCSMVDPDIYLLQLGAMTLDPDKFLTLVLKKFHVWEWLSFAPNATNSHLEADQEIPMVEACLTFLATLLCVRTCAGMPEDELAKLEIATQLCMGDKTHSQLMDLLPEKSEPMSNPALFEAVLAHVSRYRGPASEASGNMQQGIYGPKVEVWDTLYDPIYVFLRAMVRKEFQGSMDRFTAYVKSTGQYTDSKGSPWPPYKVPPSQPPLPDIPDVRRILHCNTFYGAMLAILRRCVSDPLVSEQVMSLAIFLLEMATRKPEKEFTGQEVFRTDMDQPDECEDLQFTEWFRTPWSVDNLRRVVDNVTVVTERVYPSSSSSESDEMLMESMEMVVEEPEDEDVGVLHLSPDGPPPLAALQTQQRPALLAGTEVGRLPPSEPMDQSAAGGSGAAHAGAVASTSAAGAVGEQQYSGPLALVACSGGELVPRSQQGDLLLRSPASHDMGESWYGPRGLQDGAGPSSTTTTTSVAFGDSIVSLLLKLHSKLSDQPDSYRLPSDEQLANFKESRVGNGPHFVGQLLTFIAKKDPLLKQHIKETRNRLWPRATEDESPRSEDREARRRMARERQQRLMRQFANRQRQFQEQLETEEPDVAASSRRERNVREYDCVIAARALRARPERPFGLVVLLQATSVLSHQHTRTEPLQLPVDEESSQQLRSRLRHNRAAFVDSRHDRLASTFENVSVSDNYWGRRGAGWDGIG</sequence>
<dbReference type="FunFam" id="2.10.110.30:FF:000002">
    <property type="entry name" value="Putative e3 ubiquitin-protein ligase ubr3"/>
    <property type="match status" value="1"/>
</dbReference>
<protein>
    <recommendedName>
        <fullName evidence="10">E3 ubiquitin-protein ligase</fullName>
        <ecNumber evidence="10">2.3.2.27</ecNumber>
    </recommendedName>
</protein>
<evidence type="ECO:0000256" key="7">
    <source>
        <dbReference type="ARBA" id="ARBA00022833"/>
    </source>
</evidence>
<dbReference type="GO" id="GO:0008270">
    <property type="term" value="F:zinc ion binding"/>
    <property type="evidence" value="ECO:0007669"/>
    <property type="project" value="UniProtKB-UniRule"/>
</dbReference>
<dbReference type="GO" id="GO:0016567">
    <property type="term" value="P:protein ubiquitination"/>
    <property type="evidence" value="ECO:0007669"/>
    <property type="project" value="UniProtKB-UniRule"/>
</dbReference>
<dbReference type="PROSITE" id="PS51157">
    <property type="entry name" value="ZF_UBR"/>
    <property type="match status" value="1"/>
</dbReference>
<comment type="similarity">
    <text evidence="8 10">Belongs to the E3 ubiquitin-protein ligase UBR1-like family.</text>
</comment>
<dbReference type="SMART" id="SM00396">
    <property type="entry name" value="ZnF_UBR1"/>
    <property type="match status" value="1"/>
</dbReference>
<accession>A0A6A4V672</accession>
<organism evidence="13 14">
    <name type="scientific">Amphibalanus amphitrite</name>
    <name type="common">Striped barnacle</name>
    <name type="synonym">Balanus amphitrite</name>
    <dbReference type="NCBI Taxonomy" id="1232801"/>
    <lineage>
        <taxon>Eukaryota</taxon>
        <taxon>Metazoa</taxon>
        <taxon>Ecdysozoa</taxon>
        <taxon>Arthropoda</taxon>
        <taxon>Crustacea</taxon>
        <taxon>Multicrustacea</taxon>
        <taxon>Cirripedia</taxon>
        <taxon>Thoracica</taxon>
        <taxon>Thoracicalcarea</taxon>
        <taxon>Balanomorpha</taxon>
        <taxon>Balanoidea</taxon>
        <taxon>Balanidae</taxon>
        <taxon>Amphibalaninae</taxon>
        <taxon>Amphibalanus</taxon>
    </lineage>
</organism>
<evidence type="ECO:0000256" key="9">
    <source>
        <dbReference type="PROSITE-ProRule" id="PRU00508"/>
    </source>
</evidence>
<keyword evidence="14" id="KW-1185">Reference proteome</keyword>
<evidence type="ECO:0000313" key="14">
    <source>
        <dbReference type="Proteomes" id="UP000440578"/>
    </source>
</evidence>
<feature type="domain" description="UBR-type" evidence="12">
    <location>
        <begin position="124"/>
        <end position="195"/>
    </location>
</feature>
<dbReference type="GO" id="GO:0071596">
    <property type="term" value="P:ubiquitin-dependent protein catabolic process via the N-end rule pathway"/>
    <property type="evidence" value="ECO:0007669"/>
    <property type="project" value="UniProtKB-UniRule"/>
</dbReference>
<evidence type="ECO:0000313" key="13">
    <source>
        <dbReference type="EMBL" id="KAF0289185.1"/>
    </source>
</evidence>
<evidence type="ECO:0000256" key="6">
    <source>
        <dbReference type="ARBA" id="ARBA00022786"/>
    </source>
</evidence>
<name>A0A6A4V672_AMPAM</name>
<feature type="zinc finger region" description="UBR-type" evidence="9">
    <location>
        <begin position="124"/>
        <end position="195"/>
    </location>
</feature>
<evidence type="ECO:0000256" key="4">
    <source>
        <dbReference type="ARBA" id="ARBA00022723"/>
    </source>
</evidence>
<evidence type="ECO:0000256" key="2">
    <source>
        <dbReference type="ARBA" id="ARBA00004906"/>
    </source>
</evidence>
<dbReference type="CDD" id="cd19673">
    <property type="entry name" value="UBR-box_UBR3"/>
    <property type="match status" value="1"/>
</dbReference>
<dbReference type="OrthoDB" id="15304at2759"/>
<evidence type="ECO:0000256" key="11">
    <source>
        <dbReference type="SAM" id="MobiDB-lite"/>
    </source>
</evidence>
<keyword evidence="5 10" id="KW-0863">Zinc-finger</keyword>
<keyword evidence="3 10" id="KW-0808">Transferase</keyword>
<evidence type="ECO:0000259" key="12">
    <source>
        <dbReference type="PROSITE" id="PS51157"/>
    </source>
</evidence>
<comment type="pathway">
    <text evidence="2 10">Protein modification; protein ubiquitination.</text>
</comment>
<gene>
    <name evidence="13" type="primary">Ubr3_0</name>
    <name evidence="13" type="ORF">FJT64_012497</name>
</gene>
<dbReference type="PANTHER" id="PTHR21497">
    <property type="entry name" value="UBIQUITIN LIGASE E3 ALPHA-RELATED"/>
    <property type="match status" value="1"/>
</dbReference>
<dbReference type="UniPathway" id="UPA00143"/>
<feature type="region of interest" description="Disordered" evidence="11">
    <location>
        <begin position="1036"/>
        <end position="1057"/>
    </location>
</feature>
<comment type="function">
    <text evidence="10">Ubiquitin ligase protein which is a component of the N-end rule pathway. Recognizes and binds to proteins bearing specific N-terminal residues that are destabilizing according to the N-end rule, leading to their ubiquitination and subsequent degradation.</text>
</comment>
<dbReference type="PANTHER" id="PTHR21497:SF39">
    <property type="entry name" value="E3 UBIQUITIN-PROTEIN LIGASE UBR3"/>
    <property type="match status" value="1"/>
</dbReference>
<evidence type="ECO:0000256" key="10">
    <source>
        <dbReference type="RuleBase" id="RU366018"/>
    </source>
</evidence>
<feature type="compositionally biased region" description="Basic and acidic residues" evidence="11">
    <location>
        <begin position="1"/>
        <end position="28"/>
    </location>
</feature>
<comment type="caution">
    <text evidence="13">The sequence shown here is derived from an EMBL/GenBank/DDBJ whole genome shotgun (WGS) entry which is preliminary data.</text>
</comment>
<dbReference type="InterPro" id="IPR003126">
    <property type="entry name" value="Znf_UBR"/>
</dbReference>
<keyword evidence="4 10" id="KW-0479">Metal-binding</keyword>
<evidence type="ECO:0000256" key="1">
    <source>
        <dbReference type="ARBA" id="ARBA00000900"/>
    </source>
</evidence>
<proteinExistence type="inferred from homology"/>
<dbReference type="Pfam" id="PF02207">
    <property type="entry name" value="zf-UBR"/>
    <property type="match status" value="1"/>
</dbReference>
<evidence type="ECO:0000256" key="8">
    <source>
        <dbReference type="ARBA" id="ARBA00046341"/>
    </source>
</evidence>
<dbReference type="Pfam" id="PF22960">
    <property type="entry name" value="WHD_UBR1"/>
    <property type="match status" value="1"/>
</dbReference>
<dbReference type="EMBL" id="VIIS01002056">
    <property type="protein sequence ID" value="KAF0289185.1"/>
    <property type="molecule type" value="Genomic_DNA"/>
</dbReference>
<dbReference type="EC" id="2.3.2.27" evidence="10"/>
<evidence type="ECO:0000256" key="3">
    <source>
        <dbReference type="ARBA" id="ARBA00022679"/>
    </source>
</evidence>
<dbReference type="GO" id="GO:0005737">
    <property type="term" value="C:cytoplasm"/>
    <property type="evidence" value="ECO:0007669"/>
    <property type="project" value="TreeGrafter"/>
</dbReference>